<evidence type="ECO:0000259" key="1">
    <source>
        <dbReference type="Pfam" id="PF04552"/>
    </source>
</evidence>
<dbReference type="Gene3D" id="1.10.10.60">
    <property type="entry name" value="Homeodomain-like"/>
    <property type="match status" value="1"/>
</dbReference>
<protein>
    <recommendedName>
        <fullName evidence="1">RNA polymerase sigma factor 54 DNA-binding domain-containing protein</fullName>
    </recommendedName>
</protein>
<organism evidence="2 3">
    <name type="scientific">Billgrantia endophytica</name>
    <dbReference type="NCBI Taxonomy" id="2033802"/>
    <lineage>
        <taxon>Bacteria</taxon>
        <taxon>Pseudomonadati</taxon>
        <taxon>Pseudomonadota</taxon>
        <taxon>Gammaproteobacteria</taxon>
        <taxon>Oceanospirillales</taxon>
        <taxon>Halomonadaceae</taxon>
        <taxon>Billgrantia</taxon>
    </lineage>
</organism>
<feature type="domain" description="RNA polymerase sigma factor 54 DNA-binding" evidence="1">
    <location>
        <begin position="124"/>
        <end position="273"/>
    </location>
</feature>
<dbReference type="AlphaFoldDB" id="A0A2N7U5I1"/>
<dbReference type="InterPro" id="IPR035901">
    <property type="entry name" value="GIY-YIG_endonuc_sf"/>
</dbReference>
<evidence type="ECO:0000313" key="3">
    <source>
        <dbReference type="Proteomes" id="UP000235803"/>
    </source>
</evidence>
<dbReference type="OrthoDB" id="9151112at2"/>
<dbReference type="GO" id="GO:0001216">
    <property type="term" value="F:DNA-binding transcription activator activity"/>
    <property type="evidence" value="ECO:0007669"/>
    <property type="project" value="InterPro"/>
</dbReference>
<reference evidence="2 3" key="1">
    <citation type="submission" date="2018-01" db="EMBL/GenBank/DDBJ databases">
        <title>Halomonas endophytica sp. nov., isolated from storage liquid in the stems of Populus euphratica.</title>
        <authorList>
            <person name="Chen C."/>
        </authorList>
    </citation>
    <scope>NUCLEOTIDE SEQUENCE [LARGE SCALE GENOMIC DNA]</scope>
    <source>
        <strain evidence="2 3">MC28</strain>
    </source>
</reference>
<dbReference type="Pfam" id="PF04552">
    <property type="entry name" value="Sigma54_DBD"/>
    <property type="match status" value="1"/>
</dbReference>
<keyword evidence="3" id="KW-1185">Reference proteome</keyword>
<sequence length="418" mass="47207">MSTPTTRHLEPALLGKISLARILEMPLSAFRRFVVRVEQSREYQALASQLLPRLLDGAVLANAPPGNVAGSLGVVRSGGDGFELHFLKRHYACEYRFVVGDALEELPLLARQEGHIRALLPKLRLINTRNRLTLALVRLILHEQAAYLGSGDGTLLRPLTQTQCASHLQAQGSLDMVVDTSRISRLARDLPIVLSQGAPVQLASLMPRPRQVYAHLVEHVIRRERQWMAHGTLEKPLTDQAIANHLRRHGVPLLRRTVTDIRHELAIPDYRHRHGGRGYLSATETFSNPVVLNRQALKTFVPTCPGVYEIRVPSHSLTMDAKDTRQKNPLQQETLKNIQPLPISNIVYIGSAGNLRKRLSDHHSGRSGNHVLYRYITKGYARVRYNLVDQNWRQAERDLYQLFCRIFGSPPQCNRMSP</sequence>
<proteinExistence type="predicted"/>
<name>A0A2N7U5I1_9GAMM</name>
<dbReference type="EMBL" id="PNRF01000017">
    <property type="protein sequence ID" value="PMR75698.1"/>
    <property type="molecule type" value="Genomic_DNA"/>
</dbReference>
<dbReference type="InterPro" id="IPR007634">
    <property type="entry name" value="RNA_pol_sigma_54_DNA-bd"/>
</dbReference>
<evidence type="ECO:0000313" key="2">
    <source>
        <dbReference type="EMBL" id="PMR75698.1"/>
    </source>
</evidence>
<accession>A0A2N7U5I1</accession>
<dbReference type="SUPFAM" id="SSF82771">
    <property type="entry name" value="GIY-YIG endonuclease"/>
    <property type="match status" value="1"/>
</dbReference>
<dbReference type="Proteomes" id="UP000235803">
    <property type="component" value="Unassembled WGS sequence"/>
</dbReference>
<gene>
    <name evidence="2" type="ORF">C1H69_08655</name>
</gene>
<dbReference type="RefSeq" id="WP_102653007.1">
    <property type="nucleotide sequence ID" value="NZ_PNRF01000017.1"/>
</dbReference>
<comment type="caution">
    <text evidence="2">The sequence shown here is derived from an EMBL/GenBank/DDBJ whole genome shotgun (WGS) entry which is preliminary data.</text>
</comment>
<dbReference type="Pfam" id="PF19239">
    <property type="entry name" value="GIY_YIG_domain"/>
    <property type="match status" value="1"/>
</dbReference>